<organism evidence="12 13">
    <name type="scientific">Pararge aegeria aegeria</name>
    <dbReference type="NCBI Taxonomy" id="348720"/>
    <lineage>
        <taxon>Eukaryota</taxon>
        <taxon>Metazoa</taxon>
        <taxon>Ecdysozoa</taxon>
        <taxon>Arthropoda</taxon>
        <taxon>Hexapoda</taxon>
        <taxon>Insecta</taxon>
        <taxon>Pterygota</taxon>
        <taxon>Neoptera</taxon>
        <taxon>Endopterygota</taxon>
        <taxon>Lepidoptera</taxon>
        <taxon>Glossata</taxon>
        <taxon>Ditrysia</taxon>
        <taxon>Papilionoidea</taxon>
        <taxon>Nymphalidae</taxon>
        <taxon>Satyrinae</taxon>
        <taxon>Satyrini</taxon>
        <taxon>Parargina</taxon>
        <taxon>Pararge</taxon>
    </lineage>
</organism>
<evidence type="ECO:0000256" key="8">
    <source>
        <dbReference type="ARBA" id="ARBA00023157"/>
    </source>
</evidence>
<comment type="caution">
    <text evidence="12">The sequence shown here is derived from an EMBL/GenBank/DDBJ whole genome shotgun (WGS) entry which is preliminary data.</text>
</comment>
<dbReference type="PROSITE" id="PS50835">
    <property type="entry name" value="IG_LIKE"/>
    <property type="match status" value="7"/>
</dbReference>
<keyword evidence="9" id="KW-0393">Immunoglobulin domain</keyword>
<dbReference type="GO" id="GO:0007411">
    <property type="term" value="P:axon guidance"/>
    <property type="evidence" value="ECO:0007669"/>
    <property type="project" value="TreeGrafter"/>
</dbReference>
<dbReference type="InterPro" id="IPR007110">
    <property type="entry name" value="Ig-like_dom"/>
</dbReference>
<evidence type="ECO:0000256" key="3">
    <source>
        <dbReference type="ARBA" id="ARBA00022729"/>
    </source>
</evidence>
<dbReference type="PANTHER" id="PTHR10075:SF14">
    <property type="entry name" value="CELL ADHESION MOLECULE DSCAM2-RELATED"/>
    <property type="match status" value="1"/>
</dbReference>
<dbReference type="PANTHER" id="PTHR10075">
    <property type="entry name" value="BASIGIN RELATED"/>
    <property type="match status" value="1"/>
</dbReference>
<sequence length="1573" mass="173985">MHWPKRKDSSARASVDGQTLSRPAARSSTNHECPPQHLSHDALHVLPNGNLVFPPFRAEDYRQEVHAQVYACLARNPVGTIHSKDVNVRAVVQQQYESEVNNEYVIRGNAAIIKCSIPSFVADFVNVVSWHDEAGNSFTINGSKEGEVVNQFYEAEILTEYVIRGNAAVLKCSIPSFVTDFVKVEAWIDEEGAEIADSENLVVSQYYVTEAENEYVIRGNAAIVHCKIPSFVSDFVYVESWLMDDGQILTINNTSTSEVVSQPYEAEADNEYVIRGNAAIMKCEVPSFVSDFVFVEMWTDSDGGTYYPGNAEAVLQVYEARVNDEFVLRGNTAILKCIVPSFVADFVNVVAWLMDNETVSADDNSIIDPVVHQNYEPRVTDEDVLRGNSAIVKCSIPSFVADYVQVVEWVTDEESLSAFSLNGSEGNYAVNQFYESQVYDIYVIRGNAAVFKCHIPSFVSDHVQVVSWHDSENGEYLTNENYVVSQAYTVNLMEENVLRGNSAIVKCHIPSFVSEYVMVSSWMIFDGDNEEKYINGTGYVNLVVSQSYTVNLWEENVLRGNSAILKCHIPSFVTEYVSVTSWIISEGDEEELDINLDSDYNLVVSQAYDVKFWEEYVLRGNAAILKCQIPSFVSEYVSVSSWIVSEDSIENEIKIDDSPDLDGKYLVLPSGELHIRDVGPEDGYKSYQCRTKHRLTGETRLSATKGRLVITEPIGRVPPKFSSTQVGAMFVAIMDTKFTLQCPAQAFPVPVFSALLKRSRPHFSEPVGRVSPKFTTTDKSRAFDAKESDNVTMLCPAQAFPAPAFLSQSQCLPELPHSLLLHHLTIMISQHTQVALCYAKLKGTLNRYSEPTNKIAPRKNSAIHFEGWEVFFVPVNDVAFLTCQVAAFPVPVFRWYKFIDGSARKQPVALNDRVKQVSGTLIIKEAKVEDSGKYLCVVNNSVGGESVETVLTVTAPLKSAVEPATQTVDFGRPAVFTCRYEGNPVKTITWLKDGKDMNHHDPILRIESVKKEDKGMYQCFIRNDQESAGASAELKLGGRFEPPQIRHSFGEQTLRSGPSLRLKCVASGNPTPDIAWQLDGEKLNSGERLQIGQFVTADGNVESHLNISSVHPNDGGLYSCIASSKVGSASHAARVNVYGMPYVRTMKKRPVVAGDTLIAHCPVAGYPIDSIVWERDGRVLPINRKQKVFPNGTLVIENVERMSDQATYTCVAKNSQGYSARGTLELQVMVPPQITPFEFGEEILNEGETASVSCVMSKGDLPVIFKWLFNGEEIKPRNNLGVVLTTISKKTSILNIEAVNSVHRGSYTCEIRNQAGQTNHTTLLSVNGSLFNKNGYIYFKRFSITAVPPQILPFEFGDEPANAGDTASVQCVMNKVLPQIHPFTFGDEPANAGDTVGLQCMVTKGDVPLNITWYLNGKDVNKIQGITVTKIGHKSSSVSIDSVSFIHTGSYTCYVRNQAGDANYSTELVVNVLPQVTPFDFGEEILNAGDTVSLTCTVGKGDLPLKIYWQLNEQPLNSGNGLLINRNGKRISILSIENVQHEHIGNYTCIAENEAGRSSHSAGLIVNGTCRNP</sequence>
<feature type="domain" description="Ig-like" evidence="11">
    <location>
        <begin position="1378"/>
        <end position="1471"/>
    </location>
</feature>
<name>A0A8S4SBR3_9NEOP</name>
<dbReference type="CDD" id="cd20956">
    <property type="entry name" value="IgI_4_Dscam"/>
    <property type="match status" value="1"/>
</dbReference>
<dbReference type="Pfam" id="PF13927">
    <property type="entry name" value="Ig_3"/>
    <property type="match status" value="5"/>
</dbReference>
<dbReference type="FunFam" id="2.60.40.10:FF:000017">
    <property type="entry name" value="Down syndrome cell adhesion molecule b"/>
    <property type="match status" value="4"/>
</dbReference>
<evidence type="ECO:0000313" key="12">
    <source>
        <dbReference type="EMBL" id="CAH2265756.1"/>
    </source>
</evidence>
<keyword evidence="3" id="KW-0732">Signal</keyword>
<keyword evidence="2" id="KW-0812">Transmembrane</keyword>
<dbReference type="GO" id="GO:0098632">
    <property type="term" value="F:cell-cell adhesion mediator activity"/>
    <property type="evidence" value="ECO:0007669"/>
    <property type="project" value="TreeGrafter"/>
</dbReference>
<feature type="domain" description="Ig-like" evidence="11">
    <location>
        <begin position="1141"/>
        <end position="1225"/>
    </location>
</feature>
<keyword evidence="13" id="KW-1185">Reference proteome</keyword>
<evidence type="ECO:0000256" key="6">
    <source>
        <dbReference type="ARBA" id="ARBA00022989"/>
    </source>
</evidence>
<feature type="domain" description="Ig-like" evidence="11">
    <location>
        <begin position="851"/>
        <end position="952"/>
    </location>
</feature>
<feature type="domain" description="Ig-like" evidence="11">
    <location>
        <begin position="1232"/>
        <end position="1325"/>
    </location>
</feature>
<dbReference type="GO" id="GO:0030424">
    <property type="term" value="C:axon"/>
    <property type="evidence" value="ECO:0007669"/>
    <property type="project" value="TreeGrafter"/>
</dbReference>
<feature type="domain" description="Ig-like" evidence="11">
    <location>
        <begin position="956"/>
        <end position="1035"/>
    </location>
</feature>
<evidence type="ECO:0000256" key="4">
    <source>
        <dbReference type="ARBA" id="ARBA00022737"/>
    </source>
</evidence>
<feature type="domain" description="Ig-like" evidence="11">
    <location>
        <begin position="1043"/>
        <end position="1136"/>
    </location>
</feature>
<dbReference type="GO" id="GO:0007156">
    <property type="term" value="P:homophilic cell adhesion via plasma membrane adhesion molecules"/>
    <property type="evidence" value="ECO:0007669"/>
    <property type="project" value="TreeGrafter"/>
</dbReference>
<dbReference type="InterPro" id="IPR013098">
    <property type="entry name" value="Ig_I-set"/>
</dbReference>
<proteinExistence type="predicted"/>
<dbReference type="SMART" id="SM00409">
    <property type="entry name" value="IG"/>
    <property type="match status" value="8"/>
</dbReference>
<feature type="region of interest" description="Disordered" evidence="10">
    <location>
        <begin position="1"/>
        <end position="37"/>
    </location>
</feature>
<evidence type="ECO:0000256" key="10">
    <source>
        <dbReference type="SAM" id="MobiDB-lite"/>
    </source>
</evidence>
<evidence type="ECO:0000256" key="7">
    <source>
        <dbReference type="ARBA" id="ARBA00023136"/>
    </source>
</evidence>
<gene>
    <name evidence="12" type="primary">jg7945</name>
    <name evidence="12" type="ORF">PAEG_LOCUS25083</name>
</gene>
<dbReference type="Proteomes" id="UP000838756">
    <property type="component" value="Unassembled WGS sequence"/>
</dbReference>
<dbReference type="OrthoDB" id="5969272at2759"/>
<evidence type="ECO:0000256" key="1">
    <source>
        <dbReference type="ARBA" id="ARBA00004167"/>
    </source>
</evidence>
<keyword evidence="6" id="KW-1133">Transmembrane helix</keyword>
<protein>
    <submittedName>
        <fullName evidence="12">Jg7945 protein</fullName>
    </submittedName>
</protein>
<dbReference type="Gene3D" id="2.60.40.10">
    <property type="entry name" value="Immunoglobulins"/>
    <property type="match status" value="18"/>
</dbReference>
<dbReference type="GO" id="GO:0070593">
    <property type="term" value="P:dendrite self-avoidance"/>
    <property type="evidence" value="ECO:0007669"/>
    <property type="project" value="TreeGrafter"/>
</dbReference>
<dbReference type="FunFam" id="2.60.40.10:FF:000308">
    <property type="entry name" value="Down syndrome cell adhesion molecule, isoform D"/>
    <property type="match status" value="1"/>
</dbReference>
<evidence type="ECO:0000256" key="2">
    <source>
        <dbReference type="ARBA" id="ARBA00022692"/>
    </source>
</evidence>
<dbReference type="SUPFAM" id="SSF48726">
    <property type="entry name" value="Immunoglobulin"/>
    <property type="match status" value="7"/>
</dbReference>
<dbReference type="FunFam" id="2.60.40.10:FF:000302">
    <property type="entry name" value="Down syndrome cell adhesion molecule, isoform D"/>
    <property type="match status" value="1"/>
</dbReference>
<accession>A0A8S4SBR3</accession>
<evidence type="ECO:0000256" key="9">
    <source>
        <dbReference type="ARBA" id="ARBA00023319"/>
    </source>
</evidence>
<dbReference type="Pfam" id="PF07679">
    <property type="entry name" value="I-set"/>
    <property type="match status" value="2"/>
</dbReference>
<feature type="domain" description="Ig-like" evidence="11">
    <location>
        <begin position="1474"/>
        <end position="1565"/>
    </location>
</feature>
<evidence type="ECO:0000256" key="5">
    <source>
        <dbReference type="ARBA" id="ARBA00022889"/>
    </source>
</evidence>
<dbReference type="InterPro" id="IPR003598">
    <property type="entry name" value="Ig_sub2"/>
</dbReference>
<reference evidence="12" key="1">
    <citation type="submission" date="2022-03" db="EMBL/GenBank/DDBJ databases">
        <authorList>
            <person name="Lindestad O."/>
        </authorList>
    </citation>
    <scope>NUCLEOTIDE SEQUENCE</scope>
</reference>
<dbReference type="InterPro" id="IPR013783">
    <property type="entry name" value="Ig-like_fold"/>
</dbReference>
<keyword evidence="7" id="KW-0472">Membrane</keyword>
<evidence type="ECO:0000259" key="11">
    <source>
        <dbReference type="PROSITE" id="PS50835"/>
    </source>
</evidence>
<dbReference type="GO" id="GO:0005886">
    <property type="term" value="C:plasma membrane"/>
    <property type="evidence" value="ECO:0007669"/>
    <property type="project" value="TreeGrafter"/>
</dbReference>
<dbReference type="FunFam" id="2.60.40.10:FF:000324">
    <property type="entry name" value="Down syndrome cell adhesion molecule, isoform D"/>
    <property type="match status" value="1"/>
</dbReference>
<dbReference type="FunFam" id="2.60.40.10:FF:000310">
    <property type="entry name" value="Down syndrome cell adhesion molecule, isoform D"/>
    <property type="match status" value="1"/>
</dbReference>
<comment type="subcellular location">
    <subcellularLocation>
        <location evidence="1">Membrane</location>
        <topology evidence="1">Single-pass membrane protein</topology>
    </subcellularLocation>
</comment>
<feature type="compositionally biased region" description="Polar residues" evidence="10">
    <location>
        <begin position="16"/>
        <end position="31"/>
    </location>
</feature>
<dbReference type="InterPro" id="IPR003599">
    <property type="entry name" value="Ig_sub"/>
</dbReference>
<dbReference type="SMART" id="SM00408">
    <property type="entry name" value="IGc2"/>
    <property type="match status" value="7"/>
</dbReference>
<dbReference type="CDD" id="cd20958">
    <property type="entry name" value="IgI_5_Dscam"/>
    <property type="match status" value="1"/>
</dbReference>
<dbReference type="EMBL" id="CAKXAJ010026292">
    <property type="protein sequence ID" value="CAH2265756.1"/>
    <property type="molecule type" value="Genomic_DNA"/>
</dbReference>
<keyword evidence="4" id="KW-0677">Repeat</keyword>
<keyword evidence="5" id="KW-0130">Cell adhesion</keyword>
<evidence type="ECO:0000313" key="13">
    <source>
        <dbReference type="Proteomes" id="UP000838756"/>
    </source>
</evidence>
<feature type="compositionally biased region" description="Basic and acidic residues" evidence="10">
    <location>
        <begin position="1"/>
        <end position="10"/>
    </location>
</feature>
<dbReference type="InterPro" id="IPR036179">
    <property type="entry name" value="Ig-like_dom_sf"/>
</dbReference>
<keyword evidence="8" id="KW-1015">Disulfide bond</keyword>